<protein>
    <submittedName>
        <fullName evidence="3">Protein co-occurring with transport systems</fullName>
    </submittedName>
</protein>
<dbReference type="EMBL" id="BEXA01000002">
    <property type="protein sequence ID" value="GAY72666.1"/>
    <property type="molecule type" value="Genomic_DNA"/>
</dbReference>
<dbReference type="InterPro" id="IPR023582">
    <property type="entry name" value="Impact"/>
</dbReference>
<reference evidence="3 4" key="1">
    <citation type="submission" date="2017-11" db="EMBL/GenBank/DDBJ databases">
        <title>Draft Genome Sequence of Lactobacillus curieae NBRC 111893 isolated from Koso, a Japanese sugar-Vegetable Fermented Beverage.</title>
        <authorList>
            <person name="Chiou T.Y."/>
            <person name="Oshima K."/>
            <person name="Suda W."/>
            <person name="Hattori M."/>
            <person name="Takahashi T."/>
        </authorList>
    </citation>
    <scope>NUCLEOTIDE SEQUENCE [LARGE SCALE GENOMIC DNA]</scope>
    <source>
        <strain evidence="3 4">NBRC111893</strain>
    </source>
</reference>
<dbReference type="AlphaFoldDB" id="A0A401FK46"/>
<gene>
    <name evidence="3" type="ORF">NBRC111893_812</name>
</gene>
<dbReference type="GO" id="GO:0005737">
    <property type="term" value="C:cytoplasm"/>
    <property type="evidence" value="ECO:0007669"/>
    <property type="project" value="TreeGrafter"/>
</dbReference>
<dbReference type="PANTHER" id="PTHR16301">
    <property type="entry name" value="IMPACT-RELATED"/>
    <property type="match status" value="1"/>
</dbReference>
<accession>A0A401FK46</accession>
<dbReference type="Gene3D" id="3.30.230.30">
    <property type="entry name" value="Impact, N-terminal domain"/>
    <property type="match status" value="1"/>
</dbReference>
<dbReference type="InterPro" id="IPR036956">
    <property type="entry name" value="Impact_N_sf"/>
</dbReference>
<dbReference type="InterPro" id="IPR001498">
    <property type="entry name" value="Impact_N"/>
</dbReference>
<organism evidence="3 4">
    <name type="scientific">Lentilactobacillus kosonis</name>
    <dbReference type="NCBI Taxonomy" id="2810561"/>
    <lineage>
        <taxon>Bacteria</taxon>
        <taxon>Bacillati</taxon>
        <taxon>Bacillota</taxon>
        <taxon>Bacilli</taxon>
        <taxon>Lactobacillales</taxon>
        <taxon>Lactobacillaceae</taxon>
        <taxon>Lentilactobacillus</taxon>
    </lineage>
</organism>
<dbReference type="GO" id="GO:0006446">
    <property type="term" value="P:regulation of translational initiation"/>
    <property type="evidence" value="ECO:0007669"/>
    <property type="project" value="TreeGrafter"/>
</dbReference>
<dbReference type="InterPro" id="IPR020568">
    <property type="entry name" value="Ribosomal_Su5_D2-typ_SF"/>
</dbReference>
<dbReference type="Pfam" id="PF01205">
    <property type="entry name" value="Impact_N"/>
    <property type="match status" value="1"/>
</dbReference>
<sequence length="105" mass="11852">MVENPLLTIKANKTHELEIKKSRFICNLRQIEDESEAKQLIAQISANNSKANHNCYAYVLGKSNEIQRESDNGEPSGTAGVPILEVLKKITSKMYWQWLHVILGA</sequence>
<evidence type="ECO:0000256" key="1">
    <source>
        <dbReference type="ARBA" id="ARBA00007665"/>
    </source>
</evidence>
<comment type="similarity">
    <text evidence="1">Belongs to the IMPACT family.</text>
</comment>
<dbReference type="PANTHER" id="PTHR16301:SF20">
    <property type="entry name" value="IMPACT FAMILY MEMBER YIGZ"/>
    <property type="match status" value="1"/>
</dbReference>
<evidence type="ECO:0000313" key="3">
    <source>
        <dbReference type="EMBL" id="GAY72666.1"/>
    </source>
</evidence>
<name>A0A401FK46_9LACO</name>
<proteinExistence type="inferred from homology"/>
<comment type="caution">
    <text evidence="3">The sequence shown here is derived from an EMBL/GenBank/DDBJ whole genome shotgun (WGS) entry which is preliminary data.</text>
</comment>
<feature type="domain" description="Impact N-terminal" evidence="2">
    <location>
        <begin position="20"/>
        <end position="90"/>
    </location>
</feature>
<evidence type="ECO:0000313" key="4">
    <source>
        <dbReference type="Proteomes" id="UP000286974"/>
    </source>
</evidence>
<dbReference type="Proteomes" id="UP000286974">
    <property type="component" value="Unassembled WGS sequence"/>
</dbReference>
<evidence type="ECO:0000259" key="2">
    <source>
        <dbReference type="Pfam" id="PF01205"/>
    </source>
</evidence>
<dbReference type="SUPFAM" id="SSF54211">
    <property type="entry name" value="Ribosomal protein S5 domain 2-like"/>
    <property type="match status" value="1"/>
</dbReference>
<keyword evidence="4" id="KW-1185">Reference proteome</keyword>